<dbReference type="AlphaFoldDB" id="U4LKR2"/>
<gene>
    <name evidence="2" type="ORF">PCON_12437</name>
</gene>
<evidence type="ECO:0000313" key="2">
    <source>
        <dbReference type="EMBL" id="CCX32167.1"/>
    </source>
</evidence>
<dbReference type="EMBL" id="HF935724">
    <property type="protein sequence ID" value="CCX32167.1"/>
    <property type="molecule type" value="Genomic_DNA"/>
</dbReference>
<evidence type="ECO:0000313" key="3">
    <source>
        <dbReference type="Proteomes" id="UP000018144"/>
    </source>
</evidence>
<reference evidence="2 3" key="1">
    <citation type="journal article" date="2013" name="PLoS Genet.">
        <title>The genome and development-dependent transcriptomes of Pyronema confluens: a window into fungal evolution.</title>
        <authorList>
            <person name="Traeger S."/>
            <person name="Altegoer F."/>
            <person name="Freitag M."/>
            <person name="Gabaldon T."/>
            <person name="Kempken F."/>
            <person name="Kumar A."/>
            <person name="Marcet-Houben M."/>
            <person name="Poggeler S."/>
            <person name="Stajich J.E."/>
            <person name="Nowrousian M."/>
        </authorList>
    </citation>
    <scope>NUCLEOTIDE SEQUENCE [LARGE SCALE GENOMIC DNA]</scope>
    <source>
        <strain evidence="3">CBS 100304</strain>
        <tissue evidence="2">Vegetative mycelium</tissue>
    </source>
</reference>
<feature type="signal peptide" evidence="1">
    <location>
        <begin position="1"/>
        <end position="24"/>
    </location>
</feature>
<sequence>MTYAIARLFMRLFFIITVASITSSKKPAKLAALLECRRIILDAEADPTLQVTDQSGHCIFERRKIYPQCFDILENCTKVKHIMQYIFNISKTLY</sequence>
<evidence type="ECO:0000256" key="1">
    <source>
        <dbReference type="SAM" id="SignalP"/>
    </source>
</evidence>
<keyword evidence="1" id="KW-0732">Signal</keyword>
<proteinExistence type="predicted"/>
<name>U4LKR2_PYROM</name>
<protein>
    <recommendedName>
        <fullName evidence="4">Secreted protein</fullName>
    </recommendedName>
</protein>
<organism evidence="2 3">
    <name type="scientific">Pyronema omphalodes (strain CBS 100304)</name>
    <name type="common">Pyronema confluens</name>
    <dbReference type="NCBI Taxonomy" id="1076935"/>
    <lineage>
        <taxon>Eukaryota</taxon>
        <taxon>Fungi</taxon>
        <taxon>Dikarya</taxon>
        <taxon>Ascomycota</taxon>
        <taxon>Pezizomycotina</taxon>
        <taxon>Pezizomycetes</taxon>
        <taxon>Pezizales</taxon>
        <taxon>Pyronemataceae</taxon>
        <taxon>Pyronema</taxon>
    </lineage>
</organism>
<keyword evidence="3" id="KW-1185">Reference proteome</keyword>
<accession>U4LKR2</accession>
<dbReference type="Proteomes" id="UP000018144">
    <property type="component" value="Unassembled WGS sequence"/>
</dbReference>
<evidence type="ECO:0008006" key="4">
    <source>
        <dbReference type="Google" id="ProtNLM"/>
    </source>
</evidence>
<feature type="chain" id="PRO_5004651445" description="Secreted protein" evidence="1">
    <location>
        <begin position="25"/>
        <end position="94"/>
    </location>
</feature>